<dbReference type="InterPro" id="IPR010795">
    <property type="entry name" value="Prenylcys_lyase"/>
</dbReference>
<keyword evidence="11" id="KW-1185">Reference proteome</keyword>
<reference evidence="10 11" key="1">
    <citation type="journal article" date="2011" name="Nat. Biotechnol.">
        <title>Comparative genomic analysis of the thermophilic biomass-degrading fungi Myceliophthora thermophila and Thielavia terrestris.</title>
        <authorList>
            <person name="Berka R.M."/>
            <person name="Grigoriev I.V."/>
            <person name="Otillar R."/>
            <person name="Salamov A."/>
            <person name="Grimwood J."/>
            <person name="Reid I."/>
            <person name="Ishmael N."/>
            <person name="John T."/>
            <person name="Darmond C."/>
            <person name="Moisan M.-C."/>
            <person name="Henrissat B."/>
            <person name="Coutinho P.M."/>
            <person name="Lombard V."/>
            <person name="Natvig D.O."/>
            <person name="Lindquist E."/>
            <person name="Schmutz J."/>
            <person name="Lucas S."/>
            <person name="Harris P."/>
            <person name="Powlowski J."/>
            <person name="Bellemare A."/>
            <person name="Taylor D."/>
            <person name="Butler G."/>
            <person name="de Vries R.P."/>
            <person name="Allijn I.E."/>
            <person name="van den Brink J."/>
            <person name="Ushinsky S."/>
            <person name="Storms R."/>
            <person name="Powell A.J."/>
            <person name="Paulsen I.T."/>
            <person name="Elbourne L.D.H."/>
            <person name="Baker S.E."/>
            <person name="Magnuson J."/>
            <person name="LaBoissiere S."/>
            <person name="Clutterbuck A.J."/>
            <person name="Martinez D."/>
            <person name="Wogulis M."/>
            <person name="de Leon A.L."/>
            <person name="Rey M.W."/>
            <person name="Tsang A."/>
        </authorList>
    </citation>
    <scope>NUCLEOTIDE SEQUENCE [LARGE SCALE GENOMIC DNA]</scope>
    <source>
        <strain evidence="11">ATCC 42464 / BCRC 31852 / DSM 1799</strain>
    </source>
</reference>
<evidence type="ECO:0000259" key="9">
    <source>
        <dbReference type="Pfam" id="PF07156"/>
    </source>
</evidence>
<evidence type="ECO:0000256" key="7">
    <source>
        <dbReference type="ARBA" id="ARBA00023180"/>
    </source>
</evidence>
<dbReference type="KEGG" id="mtm:MYCTH_2308190"/>
<protein>
    <recommendedName>
        <fullName evidence="9">Prenylcysteine lyase domain-containing protein</fullName>
    </recommendedName>
</protein>
<dbReference type="RefSeq" id="XP_003664953.1">
    <property type="nucleotide sequence ID" value="XM_003664905.1"/>
</dbReference>
<evidence type="ECO:0000256" key="4">
    <source>
        <dbReference type="ARBA" id="ARBA00022729"/>
    </source>
</evidence>
<comment type="cofactor">
    <cofactor evidence="1">
        <name>FAD</name>
        <dbReference type="ChEBI" id="CHEBI:57692"/>
    </cofactor>
</comment>
<evidence type="ECO:0000256" key="5">
    <source>
        <dbReference type="ARBA" id="ARBA00022827"/>
    </source>
</evidence>
<dbReference type="VEuPathDB" id="FungiDB:MYCTH_2308190"/>
<sequence length="529" mass="57283">MRLNHAFGTAAVALLGSGFAQASDESVRQVAIVGAGAAGSSAAYFLRQFAAEAGVHVNVTVFEKTDRIGGRTLTTNPFNDPTQRFEQGASIFVKVNHILYNAMTEFGLSPSYRDADVDSVMGIWDGDRFVFTIDQNAPSWWKILKVIRKYGISGPRKVQHLTATTVAKFLRLYEPQFFPFESLTQRAEDLGLLEVTGVTGEQYLEANDVDARYARGLVQASTRVNYASNLAQIHGLDTMVSMAADGALAVEGGNWQIFHEMIQRSGAVVALNTTVIGIDKVSDSTTSQQRYAVQTRSGSALDSSTTHPVTFDHVVLANPFQFSGISVGEGVLETAIDEIPYVQLHVTIFTSPYRLSPEFFGLPTSAKVPGMVLTTLAQSDTPSSGVGGVGKAGFLSVSMLGQATNPQTKRREYVYKIFSPEAVTPEFLSRLLGRSVPSGFTGSDSPISWYLPHVFNSYPRALPRVTFQDPVVGAGVYYTSGMESFISTMETNALMGKNVARLVVDDMQGATVAKSKNGLAWEEKQSILV</sequence>
<keyword evidence="5" id="KW-0274">FAD</keyword>
<dbReference type="Pfam" id="PF13450">
    <property type="entry name" value="NAD_binding_8"/>
    <property type="match status" value="1"/>
</dbReference>
<dbReference type="STRING" id="573729.G2QJF1"/>
<dbReference type="PANTHER" id="PTHR15944:SF0">
    <property type="entry name" value="PRENYLCYSTEINE LYASE DOMAIN-CONTAINING PROTEIN"/>
    <property type="match status" value="1"/>
</dbReference>
<dbReference type="GeneID" id="11506903"/>
<dbReference type="InterPro" id="IPR036188">
    <property type="entry name" value="FAD/NAD-bd_sf"/>
</dbReference>
<dbReference type="AlphaFoldDB" id="G2QJF1"/>
<evidence type="ECO:0000256" key="6">
    <source>
        <dbReference type="ARBA" id="ARBA00023002"/>
    </source>
</evidence>
<dbReference type="InterPro" id="IPR017046">
    <property type="entry name" value="Prenylcysteine_Oxase1"/>
</dbReference>
<dbReference type="Gene3D" id="3.50.50.60">
    <property type="entry name" value="FAD/NAD(P)-binding domain"/>
    <property type="match status" value="1"/>
</dbReference>
<keyword evidence="3" id="KW-0285">Flavoprotein</keyword>
<dbReference type="PANTHER" id="PTHR15944">
    <property type="entry name" value="FARNESYLCYSTEINE LYASE"/>
    <property type="match status" value="1"/>
</dbReference>
<feature type="chain" id="PRO_5003436365" description="Prenylcysteine lyase domain-containing protein" evidence="8">
    <location>
        <begin position="23"/>
        <end position="529"/>
    </location>
</feature>
<keyword evidence="7" id="KW-0325">Glycoprotein</keyword>
<gene>
    <name evidence="10" type="ORF">MYCTH_2308190</name>
</gene>
<evidence type="ECO:0000256" key="2">
    <source>
        <dbReference type="ARBA" id="ARBA00009967"/>
    </source>
</evidence>
<dbReference type="HOGENOM" id="CLU_021176_0_0_1"/>
<keyword evidence="6" id="KW-0560">Oxidoreductase</keyword>
<dbReference type="GO" id="GO:0030327">
    <property type="term" value="P:prenylated protein catabolic process"/>
    <property type="evidence" value="ECO:0007669"/>
    <property type="project" value="TreeGrafter"/>
</dbReference>
<dbReference type="EMBL" id="CP003006">
    <property type="protein sequence ID" value="AEO59708.1"/>
    <property type="molecule type" value="Genomic_DNA"/>
</dbReference>
<proteinExistence type="inferred from homology"/>
<evidence type="ECO:0000313" key="10">
    <source>
        <dbReference type="EMBL" id="AEO59708.1"/>
    </source>
</evidence>
<name>G2QJF1_THET4</name>
<dbReference type="GO" id="GO:0030328">
    <property type="term" value="P:prenylcysteine catabolic process"/>
    <property type="evidence" value="ECO:0007669"/>
    <property type="project" value="InterPro"/>
</dbReference>
<dbReference type="OrthoDB" id="437369at2759"/>
<organism evidence="10 11">
    <name type="scientific">Thermothelomyces thermophilus (strain ATCC 42464 / BCRC 31852 / DSM 1799)</name>
    <name type="common">Sporotrichum thermophile</name>
    <dbReference type="NCBI Taxonomy" id="573729"/>
    <lineage>
        <taxon>Eukaryota</taxon>
        <taxon>Fungi</taxon>
        <taxon>Dikarya</taxon>
        <taxon>Ascomycota</taxon>
        <taxon>Pezizomycotina</taxon>
        <taxon>Sordariomycetes</taxon>
        <taxon>Sordariomycetidae</taxon>
        <taxon>Sordariales</taxon>
        <taxon>Chaetomiaceae</taxon>
        <taxon>Thermothelomyces</taxon>
    </lineage>
</organism>
<dbReference type="InParanoid" id="G2QJF1"/>
<evidence type="ECO:0000313" key="11">
    <source>
        <dbReference type="Proteomes" id="UP000007322"/>
    </source>
</evidence>
<dbReference type="Pfam" id="PF07156">
    <property type="entry name" value="Prenylcys_lyase"/>
    <property type="match status" value="1"/>
</dbReference>
<feature type="domain" description="Prenylcysteine lyase" evidence="9">
    <location>
        <begin position="135"/>
        <end position="511"/>
    </location>
</feature>
<dbReference type="PIRSF" id="PIRSF036292">
    <property type="entry name" value="Prenylcysteine_oxidase"/>
    <property type="match status" value="1"/>
</dbReference>
<keyword evidence="4 8" id="KW-0732">Signal</keyword>
<evidence type="ECO:0000256" key="8">
    <source>
        <dbReference type="SAM" id="SignalP"/>
    </source>
</evidence>
<feature type="signal peptide" evidence="8">
    <location>
        <begin position="1"/>
        <end position="22"/>
    </location>
</feature>
<evidence type="ECO:0000256" key="3">
    <source>
        <dbReference type="ARBA" id="ARBA00022630"/>
    </source>
</evidence>
<comment type="similarity">
    <text evidence="2">Belongs to the prenylcysteine oxidase family.</text>
</comment>
<dbReference type="OMA" id="SIGIWDG"/>
<accession>G2QJF1</accession>
<dbReference type="SUPFAM" id="SSF51905">
    <property type="entry name" value="FAD/NAD(P)-binding domain"/>
    <property type="match status" value="1"/>
</dbReference>
<evidence type="ECO:0000256" key="1">
    <source>
        <dbReference type="ARBA" id="ARBA00001974"/>
    </source>
</evidence>
<dbReference type="GO" id="GO:0001735">
    <property type="term" value="F:prenylcysteine oxidase activity"/>
    <property type="evidence" value="ECO:0007669"/>
    <property type="project" value="InterPro"/>
</dbReference>
<dbReference type="eggNOG" id="ENOG502QSHJ">
    <property type="taxonomic scope" value="Eukaryota"/>
</dbReference>
<dbReference type="Proteomes" id="UP000007322">
    <property type="component" value="Chromosome 5"/>
</dbReference>